<dbReference type="RefSeq" id="WP_182414475.1">
    <property type="nucleotide sequence ID" value="NZ_CP055153.1"/>
</dbReference>
<keyword evidence="2" id="KW-0408">Iron</keyword>
<dbReference type="InterPro" id="IPR008778">
    <property type="entry name" value="Pirin_C_dom"/>
</dbReference>
<dbReference type="Pfam" id="PF02678">
    <property type="entry name" value="Pirin"/>
    <property type="match status" value="1"/>
</dbReference>
<dbReference type="PANTHER" id="PTHR43594">
    <property type="entry name" value="QUERCETIN 2,3-DIOXYGENASE"/>
    <property type="match status" value="1"/>
</dbReference>
<reference evidence="6 7" key="1">
    <citation type="submission" date="2020-08" db="EMBL/GenBank/DDBJ databases">
        <title>Adhaeribacter dokdonensis sp. nov., isolated from the rhizosphere of Elymus tsukushiensis, a plant native to the Dokdo Islands, Republic of Korea.</title>
        <authorList>
            <person name="Ghim S.Y."/>
        </authorList>
    </citation>
    <scope>NUCLEOTIDE SEQUENCE [LARGE SCALE GENOMIC DNA]</scope>
    <source>
        <strain evidence="6 7">KUDC8001</strain>
    </source>
</reference>
<keyword evidence="2" id="KW-0479">Metal-binding</keyword>
<feature type="binding site" evidence="2">
    <location>
        <position position="60"/>
    </location>
    <ligand>
        <name>Fe cation</name>
        <dbReference type="ChEBI" id="CHEBI:24875"/>
    </ligand>
</feature>
<gene>
    <name evidence="6" type="ORF">HUW48_04170</name>
</gene>
<evidence type="ECO:0000259" key="5">
    <source>
        <dbReference type="Pfam" id="PF05726"/>
    </source>
</evidence>
<sequence length="284" mass="31252">MRTIKKIHKAISAPIHDLITFRALPTSQIDYLDPFLFLNHHGPQVYPPFNRGLPFGPHPHRGFETLTFVLDGDLVHRDTGSGESVIRAGGIQWMTAGRGLIHAEVSSEEFKEHGGNVEVIQLWFNLPAKLKMTAPHYVGLQQAEIPAITLDEGKVTIHAVSGEWAGTKGSVPSLTDIQIARLELQVGGTYTAQIAASRNILCYVVRGIVNINGQSATTHNLIQFNNDGKEIQLEATENTTLILGHGEPYNEPVVAQGPFVMNTQAEIMQAMRDYQMGKMGVWAE</sequence>
<proteinExistence type="inferred from homology"/>
<keyword evidence="7" id="KW-1185">Reference proteome</keyword>
<dbReference type="KEGG" id="add:HUW48_04170"/>
<dbReference type="CDD" id="cd02247">
    <property type="entry name" value="cupin_pirin_C"/>
    <property type="match status" value="1"/>
</dbReference>
<comment type="similarity">
    <text evidence="1 3">Belongs to the pirin family.</text>
</comment>
<dbReference type="InterPro" id="IPR011051">
    <property type="entry name" value="RmlC_Cupin_sf"/>
</dbReference>
<dbReference type="InterPro" id="IPR053186">
    <property type="entry name" value="QDO-related"/>
</dbReference>
<evidence type="ECO:0000256" key="1">
    <source>
        <dbReference type="ARBA" id="ARBA00008416"/>
    </source>
</evidence>
<feature type="binding site" evidence="2">
    <location>
        <position position="58"/>
    </location>
    <ligand>
        <name>Fe cation</name>
        <dbReference type="ChEBI" id="CHEBI:24875"/>
    </ligand>
</feature>
<evidence type="ECO:0000256" key="2">
    <source>
        <dbReference type="PIRSR" id="PIRSR006232-1"/>
    </source>
</evidence>
<dbReference type="SUPFAM" id="SSF51182">
    <property type="entry name" value="RmlC-like cupins"/>
    <property type="match status" value="1"/>
</dbReference>
<dbReference type="AlphaFoldDB" id="A0A7L7L4H6"/>
<protein>
    <submittedName>
        <fullName evidence="6">Pirin family protein</fullName>
    </submittedName>
</protein>
<feature type="domain" description="Pirin N-terminal" evidence="4">
    <location>
        <begin position="22"/>
        <end position="123"/>
    </location>
</feature>
<dbReference type="GO" id="GO:0046872">
    <property type="term" value="F:metal ion binding"/>
    <property type="evidence" value="ECO:0007669"/>
    <property type="project" value="UniProtKB-KW"/>
</dbReference>
<dbReference type="EMBL" id="CP055153">
    <property type="protein sequence ID" value="QMU27279.1"/>
    <property type="molecule type" value="Genomic_DNA"/>
</dbReference>
<dbReference type="Pfam" id="PF05726">
    <property type="entry name" value="Pirin_C"/>
    <property type="match status" value="1"/>
</dbReference>
<feature type="binding site" evidence="2">
    <location>
        <position position="102"/>
    </location>
    <ligand>
        <name>Fe cation</name>
        <dbReference type="ChEBI" id="CHEBI:24875"/>
    </ligand>
</feature>
<feature type="domain" description="Pirin C-terminal" evidence="5">
    <location>
        <begin position="181"/>
        <end position="280"/>
    </location>
</feature>
<dbReference type="Proteomes" id="UP000514509">
    <property type="component" value="Chromosome"/>
</dbReference>
<dbReference type="CDD" id="cd02909">
    <property type="entry name" value="cupin_pirin_N"/>
    <property type="match status" value="1"/>
</dbReference>
<evidence type="ECO:0000259" key="4">
    <source>
        <dbReference type="Pfam" id="PF02678"/>
    </source>
</evidence>
<dbReference type="InterPro" id="IPR012093">
    <property type="entry name" value="Pirin"/>
</dbReference>
<organism evidence="6 7">
    <name type="scientific">Adhaeribacter radiodurans</name>
    <dbReference type="NCBI Taxonomy" id="2745197"/>
    <lineage>
        <taxon>Bacteria</taxon>
        <taxon>Pseudomonadati</taxon>
        <taxon>Bacteroidota</taxon>
        <taxon>Cytophagia</taxon>
        <taxon>Cytophagales</taxon>
        <taxon>Hymenobacteraceae</taxon>
        <taxon>Adhaeribacter</taxon>
    </lineage>
</organism>
<evidence type="ECO:0000313" key="6">
    <source>
        <dbReference type="EMBL" id="QMU27279.1"/>
    </source>
</evidence>
<dbReference type="PIRSF" id="PIRSF006232">
    <property type="entry name" value="Pirin"/>
    <property type="match status" value="1"/>
</dbReference>
<dbReference type="InterPro" id="IPR003829">
    <property type="entry name" value="Pirin_N_dom"/>
</dbReference>
<evidence type="ECO:0000256" key="3">
    <source>
        <dbReference type="RuleBase" id="RU003457"/>
    </source>
</evidence>
<feature type="binding site" evidence="2">
    <location>
        <position position="104"/>
    </location>
    <ligand>
        <name>Fe cation</name>
        <dbReference type="ChEBI" id="CHEBI:24875"/>
    </ligand>
</feature>
<dbReference type="Gene3D" id="2.60.120.10">
    <property type="entry name" value="Jelly Rolls"/>
    <property type="match status" value="2"/>
</dbReference>
<name>A0A7L7L4H6_9BACT</name>
<evidence type="ECO:0000313" key="7">
    <source>
        <dbReference type="Proteomes" id="UP000514509"/>
    </source>
</evidence>
<dbReference type="PANTHER" id="PTHR43594:SF1">
    <property type="entry name" value="QUERCETIN 2,3-DIOXYGENASE PA2418-RELATED"/>
    <property type="match status" value="1"/>
</dbReference>
<accession>A0A7L7L4H6</accession>
<dbReference type="InterPro" id="IPR014710">
    <property type="entry name" value="RmlC-like_jellyroll"/>
</dbReference>
<comment type="cofactor">
    <cofactor evidence="2">
        <name>Fe cation</name>
        <dbReference type="ChEBI" id="CHEBI:24875"/>
    </cofactor>
    <text evidence="2">Binds 1 Fe cation per subunit.</text>
</comment>